<dbReference type="Pfam" id="PF00931">
    <property type="entry name" value="NB-ARC"/>
    <property type="match status" value="1"/>
</dbReference>
<dbReference type="GO" id="GO:0005524">
    <property type="term" value="F:ATP binding"/>
    <property type="evidence" value="ECO:0007669"/>
    <property type="project" value="UniProtKB-KW"/>
</dbReference>
<dbReference type="GO" id="GO:0051707">
    <property type="term" value="P:response to other organism"/>
    <property type="evidence" value="ECO:0007669"/>
    <property type="project" value="UniProtKB-ARBA"/>
</dbReference>
<keyword evidence="3" id="KW-0677">Repeat</keyword>
<dbReference type="InterPro" id="IPR055414">
    <property type="entry name" value="LRR_R13L4/SHOC2-like"/>
</dbReference>
<feature type="compositionally biased region" description="Gly residues" evidence="8">
    <location>
        <begin position="1168"/>
        <end position="1177"/>
    </location>
</feature>
<reference evidence="13" key="1">
    <citation type="submission" date="2015-06" db="UniProtKB">
        <authorList>
            <consortium name="EnsemblPlants"/>
        </authorList>
    </citation>
    <scope>IDENTIFICATION</scope>
</reference>
<dbReference type="PRINTS" id="PR00364">
    <property type="entry name" value="DISEASERSIST"/>
</dbReference>
<keyword evidence="5" id="KW-0611">Plant defense</keyword>
<dbReference type="Gene3D" id="3.80.10.10">
    <property type="entry name" value="Ribonuclease Inhibitor"/>
    <property type="match status" value="1"/>
</dbReference>
<evidence type="ECO:0000256" key="1">
    <source>
        <dbReference type="ARBA" id="ARBA00008894"/>
    </source>
</evidence>
<dbReference type="GO" id="GO:0043531">
    <property type="term" value="F:ADP binding"/>
    <property type="evidence" value="ECO:0007669"/>
    <property type="project" value="InterPro"/>
</dbReference>
<organism evidence="13">
    <name type="scientific">Aegilops tauschii</name>
    <name type="common">Tausch's goatgrass</name>
    <name type="synonym">Aegilops squarrosa</name>
    <dbReference type="NCBI Taxonomy" id="37682"/>
    <lineage>
        <taxon>Eukaryota</taxon>
        <taxon>Viridiplantae</taxon>
        <taxon>Streptophyta</taxon>
        <taxon>Embryophyta</taxon>
        <taxon>Tracheophyta</taxon>
        <taxon>Spermatophyta</taxon>
        <taxon>Magnoliopsida</taxon>
        <taxon>Liliopsida</taxon>
        <taxon>Poales</taxon>
        <taxon>Poaceae</taxon>
        <taxon>BOP clade</taxon>
        <taxon>Pooideae</taxon>
        <taxon>Triticodae</taxon>
        <taxon>Triticeae</taxon>
        <taxon>Triticinae</taxon>
        <taxon>Aegilops</taxon>
    </lineage>
</organism>
<dbReference type="EnsemblPlants" id="EMT16723">
    <property type="protein sequence ID" value="EMT16723"/>
    <property type="gene ID" value="F775_13917"/>
</dbReference>
<evidence type="ECO:0000259" key="9">
    <source>
        <dbReference type="Pfam" id="PF00931"/>
    </source>
</evidence>
<evidence type="ECO:0000256" key="5">
    <source>
        <dbReference type="ARBA" id="ARBA00022821"/>
    </source>
</evidence>
<keyword evidence="4" id="KW-0547">Nucleotide-binding</keyword>
<feature type="domain" description="Disease resistance protein winged helix" evidence="11">
    <location>
        <begin position="437"/>
        <end position="502"/>
    </location>
</feature>
<dbReference type="InterPro" id="IPR032675">
    <property type="entry name" value="LRR_dom_sf"/>
</dbReference>
<feature type="compositionally biased region" description="Basic and acidic residues" evidence="8">
    <location>
        <begin position="1142"/>
        <end position="1162"/>
    </location>
</feature>
<dbReference type="GO" id="GO:0006952">
    <property type="term" value="P:defense response"/>
    <property type="evidence" value="ECO:0007669"/>
    <property type="project" value="UniProtKB-KW"/>
</dbReference>
<feature type="domain" description="NB-ARC" evidence="9">
    <location>
        <begin position="176"/>
        <end position="347"/>
    </location>
</feature>
<keyword evidence="2" id="KW-0433">Leucine-rich repeat</keyword>
<dbReference type="Pfam" id="PF18052">
    <property type="entry name" value="Rx_N"/>
    <property type="match status" value="1"/>
</dbReference>
<proteinExistence type="inferred from homology"/>
<evidence type="ECO:0000313" key="13">
    <source>
        <dbReference type="EnsemblPlants" id="EMT16723"/>
    </source>
</evidence>
<keyword evidence="6" id="KW-0067">ATP-binding</keyword>
<evidence type="ECO:0000256" key="8">
    <source>
        <dbReference type="SAM" id="MobiDB-lite"/>
    </source>
</evidence>
<feature type="domain" description="Disease resistance R13L4/SHOC-2-like LRR" evidence="12">
    <location>
        <begin position="570"/>
        <end position="926"/>
    </location>
</feature>
<dbReference type="InterPro" id="IPR041118">
    <property type="entry name" value="Rx_N"/>
</dbReference>
<dbReference type="CDD" id="cd14798">
    <property type="entry name" value="RX-CC_like"/>
    <property type="match status" value="1"/>
</dbReference>
<name>R7W779_AEGTA</name>
<feature type="region of interest" description="Disordered" evidence="8">
    <location>
        <begin position="1138"/>
        <end position="1232"/>
    </location>
</feature>
<sequence length="1232" mass="137433">MAVVLGALASYVTNMLAQMASEDIAMMIGVSSEINELGAKLRDLKNVLADADRRTITDESVRGWVEELKRAMYQATDIIDLCQLKIMEQGPSTDTGCLHALLFCIRNPLHVHDIGTRIKNLNQKLDDICKWGGSFNFIKLEAYQDRKATRSLATDRKTDSLMERSGAVGEKIEEDTRALVEVLTREAADKVDHLMVVAIVGVGGIGKTTLCKKVFNDEAIEGKFAKKIWLSITRDFNDVELLSTAITAAGGDLPGVGGARDKALLVVALMNAIKDKKFFLVLDDMWGVSEWDKLLMTPFSYGGPGSRVLITTRHDTVARSMKVVYCHHVDKLGPIDAWSLLKKQVLTSGKDEPELDMLKDIGLQIIAKCDGLPLAIKVMGGLLCKKEKTRRDWEDILNDDIWSVSRIPEELNYAIHLSYDDLSPCLQECFLHFSLKPKKTILSVNEVVSMWIGEGLVNGGSGILELEGKRYYNELILRNLIEPDTNYPGQLIGNMHDVIRSFAHFVARDEALVAQSGATAKDKLGSHSFLRLSIETKGVESDEFEWRDLTGNKLLRLLMLSGNFKMQPGDSLVPFSSLRTLFIESANFTALLESVCQLKHLRYLSLRSCTDISRLPENIHELKFLQHINLEGCGGIVKLPDSIVKLQGLRYLSTNDTHVNSIPRGFRALTNLWVLFGFPTYMDGDWCSLEELGPLSRLKELGLKSLENVLEASSIAKARVGAKQYLTALTLECSSRLGDDGLLKARVSNEEHKKIEVVFDVICPQPCLEYLDIKGYFGRQLPGWMMWTTKVPLKNLRTLWMTDLSCCTQLPDGLCRLPFLEFLQVNRAPTIKRVGDEFLQPRSQRHHHSSQAMVGFPKLHTLILSGMLEWEEWGWEEEVKAMPALEEFFLKNCKLRYIPPGLATHARVMKKLTIGGVQCLQSLKNFTSVIHLILYDLPDLTSMSNFPKLQKLWINHCPKLELLRKMNSLRRFVLIVNYNEKQLPMCLRTIQPSHLLLDCSPEVLASMALGKCGPEWDKFRHIQHVEAYADDEGIEKRWHLFYSSKPYGMETNIDMQEWSHGVAAIRAKAEATEKERFMATARAEAKAMEEARVVAAAHAESIALAKARTAKKEHDVAAARAEAKAVEEARAEAIAVAKARTGKKEHGVAADRTEAKAVEEARQSQSQSGGGRTGHGRGQCRSESNGGGAVFAAPHRSERSGGGAQRAFRPRQSEADTFEDHAAAAATTPTDV</sequence>
<dbReference type="ExpressionAtlas" id="R7W779">
    <property type="expression patterns" value="baseline"/>
</dbReference>
<protein>
    <submittedName>
        <fullName evidence="13">Putative disease resistance protein RGA4</fullName>
    </submittedName>
</protein>
<evidence type="ECO:0000256" key="3">
    <source>
        <dbReference type="ARBA" id="ARBA00022737"/>
    </source>
</evidence>
<dbReference type="SUPFAM" id="SSF52540">
    <property type="entry name" value="P-loop containing nucleoside triphosphate hydrolases"/>
    <property type="match status" value="1"/>
</dbReference>
<feature type="compositionally biased region" description="Low complexity" evidence="8">
    <location>
        <begin position="1223"/>
        <end position="1232"/>
    </location>
</feature>
<dbReference type="InterPro" id="IPR058922">
    <property type="entry name" value="WHD_DRP"/>
</dbReference>
<accession>R7W779</accession>
<evidence type="ECO:0000256" key="7">
    <source>
        <dbReference type="ARBA" id="ARBA00023054"/>
    </source>
</evidence>
<evidence type="ECO:0000256" key="6">
    <source>
        <dbReference type="ARBA" id="ARBA00022840"/>
    </source>
</evidence>
<dbReference type="Gene3D" id="1.20.5.4130">
    <property type="match status" value="1"/>
</dbReference>
<comment type="similarity">
    <text evidence="1">Belongs to the disease resistance NB-LRR family.</text>
</comment>
<evidence type="ECO:0000259" key="10">
    <source>
        <dbReference type="Pfam" id="PF18052"/>
    </source>
</evidence>
<evidence type="ECO:0000256" key="4">
    <source>
        <dbReference type="ARBA" id="ARBA00022741"/>
    </source>
</evidence>
<feature type="compositionally biased region" description="Basic and acidic residues" evidence="8">
    <location>
        <begin position="1211"/>
        <end position="1222"/>
    </location>
</feature>
<evidence type="ECO:0000259" key="11">
    <source>
        <dbReference type="Pfam" id="PF23559"/>
    </source>
</evidence>
<dbReference type="InterPro" id="IPR027417">
    <property type="entry name" value="P-loop_NTPase"/>
</dbReference>
<dbReference type="PANTHER" id="PTHR36766">
    <property type="entry name" value="PLANT BROAD-SPECTRUM MILDEW RESISTANCE PROTEIN RPW8"/>
    <property type="match status" value="1"/>
</dbReference>
<dbReference type="InterPro" id="IPR038005">
    <property type="entry name" value="RX-like_CC"/>
</dbReference>
<dbReference type="Gene3D" id="1.10.8.430">
    <property type="entry name" value="Helical domain of apoptotic protease-activating factors"/>
    <property type="match status" value="1"/>
</dbReference>
<dbReference type="InterPro" id="IPR002182">
    <property type="entry name" value="NB-ARC"/>
</dbReference>
<dbReference type="SUPFAM" id="SSF52058">
    <property type="entry name" value="L domain-like"/>
    <property type="match status" value="1"/>
</dbReference>
<dbReference type="Gene3D" id="3.40.50.300">
    <property type="entry name" value="P-loop containing nucleotide triphosphate hydrolases"/>
    <property type="match status" value="1"/>
</dbReference>
<dbReference type="AlphaFoldDB" id="R7W779"/>
<dbReference type="Pfam" id="PF23559">
    <property type="entry name" value="WHD_DRP"/>
    <property type="match status" value="1"/>
</dbReference>
<evidence type="ECO:0000256" key="2">
    <source>
        <dbReference type="ARBA" id="ARBA00022614"/>
    </source>
</evidence>
<evidence type="ECO:0000259" key="12">
    <source>
        <dbReference type="Pfam" id="PF23598"/>
    </source>
</evidence>
<dbReference type="InterPro" id="IPR042197">
    <property type="entry name" value="Apaf_helical"/>
</dbReference>
<feature type="domain" description="Disease resistance N-terminal" evidence="10">
    <location>
        <begin position="10"/>
        <end position="90"/>
    </location>
</feature>
<dbReference type="PANTHER" id="PTHR36766:SF36">
    <property type="entry name" value="AAA+ ATPASE DOMAIN-CONTAINING PROTEIN"/>
    <property type="match status" value="1"/>
</dbReference>
<keyword evidence="7" id="KW-0175">Coiled coil</keyword>
<dbReference type="Pfam" id="PF23598">
    <property type="entry name" value="LRR_14"/>
    <property type="match status" value="1"/>
</dbReference>